<dbReference type="Proteomes" id="UP001156601">
    <property type="component" value="Unassembled WGS sequence"/>
</dbReference>
<dbReference type="InterPro" id="IPR012899">
    <property type="entry name" value="LTXXQ"/>
</dbReference>
<comment type="caution">
    <text evidence="6">The sequence shown here is derived from an EMBL/GenBank/DDBJ whole genome shotgun (WGS) entry which is preliminary data.</text>
</comment>
<dbReference type="GO" id="GO:0030288">
    <property type="term" value="C:outer membrane-bounded periplasmic space"/>
    <property type="evidence" value="ECO:0007669"/>
    <property type="project" value="TreeGrafter"/>
</dbReference>
<dbReference type="AlphaFoldDB" id="A0AA37T208"/>
<dbReference type="GO" id="GO:0051082">
    <property type="term" value="F:unfolded protein binding"/>
    <property type="evidence" value="ECO:0007669"/>
    <property type="project" value="TreeGrafter"/>
</dbReference>
<reference evidence="6" key="1">
    <citation type="journal article" date="2014" name="Int. J. Syst. Evol. Microbiol.">
        <title>Complete genome sequence of Corynebacterium casei LMG S-19264T (=DSM 44701T), isolated from a smear-ripened cheese.</title>
        <authorList>
            <consortium name="US DOE Joint Genome Institute (JGI-PGF)"/>
            <person name="Walter F."/>
            <person name="Albersmeier A."/>
            <person name="Kalinowski J."/>
            <person name="Ruckert C."/>
        </authorList>
    </citation>
    <scope>NUCLEOTIDE SEQUENCE</scope>
    <source>
        <strain evidence="6">NBRC 110023</strain>
    </source>
</reference>
<protein>
    <submittedName>
        <fullName evidence="6">Uncharacterized protein</fullName>
    </submittedName>
</protein>
<evidence type="ECO:0000256" key="1">
    <source>
        <dbReference type="ARBA" id="ARBA00004418"/>
    </source>
</evidence>
<sequence length="247" mass="27871">MKKILLAAAIGSILFASAGVYAQPSGKDEIISMFKQLDLSRSQKQEVRAIMQQLREDNSLYAADKSEIKLQIDSLFALDTWDSALANGIVDMQILSSTQTALNIATAKHQAFQVLTDEQKTELSEKTPSTNKQKSAQKKIAKLSRRLNLSETQDADLESLMEKQIADISAFESEINAHKLAKKALIQADEFDQDAWNNLQMNYASTRASIRLIKLETRFNFRKVLNEVQLEKLSKIENRKKHGQRRG</sequence>
<evidence type="ECO:0000313" key="7">
    <source>
        <dbReference type="Proteomes" id="UP001156601"/>
    </source>
</evidence>
<evidence type="ECO:0000256" key="2">
    <source>
        <dbReference type="ARBA" id="ARBA00008441"/>
    </source>
</evidence>
<gene>
    <name evidence="6" type="ORF">GCM10007852_32370</name>
</gene>
<organism evidence="6 7">
    <name type="scientific">Agaribacter marinus</name>
    <dbReference type="NCBI Taxonomy" id="1431249"/>
    <lineage>
        <taxon>Bacteria</taxon>
        <taxon>Pseudomonadati</taxon>
        <taxon>Pseudomonadota</taxon>
        <taxon>Gammaproteobacteria</taxon>
        <taxon>Alteromonadales</taxon>
        <taxon>Alteromonadaceae</taxon>
        <taxon>Agaribacter</taxon>
    </lineage>
</organism>
<keyword evidence="4" id="KW-0574">Periplasm</keyword>
<keyword evidence="7" id="KW-1185">Reference proteome</keyword>
<name>A0AA37T208_9ALTE</name>
<comment type="similarity">
    <text evidence="2">Belongs to the CpxP/Spy family.</text>
</comment>
<accession>A0AA37T208</accession>
<reference evidence="6" key="2">
    <citation type="submission" date="2023-01" db="EMBL/GenBank/DDBJ databases">
        <title>Draft genome sequence of Agaribacter marinus strain NBRC 110023.</title>
        <authorList>
            <person name="Sun Q."/>
            <person name="Mori K."/>
        </authorList>
    </citation>
    <scope>NUCLEOTIDE SEQUENCE</scope>
    <source>
        <strain evidence="6">NBRC 110023</strain>
    </source>
</reference>
<evidence type="ECO:0000256" key="3">
    <source>
        <dbReference type="ARBA" id="ARBA00022729"/>
    </source>
</evidence>
<keyword evidence="3 5" id="KW-0732">Signal</keyword>
<evidence type="ECO:0000256" key="4">
    <source>
        <dbReference type="ARBA" id="ARBA00022764"/>
    </source>
</evidence>
<feature type="chain" id="PRO_5041289430" evidence="5">
    <location>
        <begin position="23"/>
        <end position="247"/>
    </location>
</feature>
<dbReference type="EMBL" id="BSOT01000009">
    <property type="protein sequence ID" value="GLR72329.1"/>
    <property type="molecule type" value="Genomic_DNA"/>
</dbReference>
<dbReference type="RefSeq" id="WP_284218747.1">
    <property type="nucleotide sequence ID" value="NZ_BSOT01000009.1"/>
</dbReference>
<feature type="signal peptide" evidence="5">
    <location>
        <begin position="1"/>
        <end position="22"/>
    </location>
</feature>
<dbReference type="InterPro" id="IPR052211">
    <property type="entry name" value="Cpx_auxiliary_protein"/>
</dbReference>
<dbReference type="Pfam" id="PF07813">
    <property type="entry name" value="LTXXQ"/>
    <property type="match status" value="1"/>
</dbReference>
<dbReference type="PANTHER" id="PTHR38102:SF1">
    <property type="entry name" value="PERIPLASMIC CHAPERONE SPY"/>
    <property type="match status" value="1"/>
</dbReference>
<comment type="subcellular location">
    <subcellularLocation>
        <location evidence="1">Periplasm</location>
    </subcellularLocation>
</comment>
<evidence type="ECO:0000256" key="5">
    <source>
        <dbReference type="SAM" id="SignalP"/>
    </source>
</evidence>
<proteinExistence type="inferred from homology"/>
<evidence type="ECO:0000313" key="6">
    <source>
        <dbReference type="EMBL" id="GLR72329.1"/>
    </source>
</evidence>
<dbReference type="PANTHER" id="PTHR38102">
    <property type="entry name" value="PERIPLASMIC CHAPERONE SPY"/>
    <property type="match status" value="1"/>
</dbReference>
<dbReference type="Gene3D" id="1.20.120.1490">
    <property type="match status" value="2"/>
</dbReference>